<dbReference type="GO" id="GO:0016787">
    <property type="term" value="F:hydrolase activity"/>
    <property type="evidence" value="ECO:0007669"/>
    <property type="project" value="UniProtKB-KW"/>
</dbReference>
<dbReference type="InterPro" id="IPR014001">
    <property type="entry name" value="Helicase_ATP-bd"/>
</dbReference>
<proteinExistence type="predicted"/>
<evidence type="ECO:0000256" key="6">
    <source>
        <dbReference type="SAM" id="MobiDB-lite"/>
    </source>
</evidence>
<dbReference type="SMART" id="SM00487">
    <property type="entry name" value="DEXDc"/>
    <property type="match status" value="1"/>
</dbReference>
<feature type="short sequence motif" description="Q motif" evidence="5">
    <location>
        <begin position="3"/>
        <end position="31"/>
    </location>
</feature>
<evidence type="ECO:0000256" key="1">
    <source>
        <dbReference type="ARBA" id="ARBA00022741"/>
    </source>
</evidence>
<dbReference type="InterPro" id="IPR044742">
    <property type="entry name" value="DEAD/DEAH_RhlB"/>
</dbReference>
<dbReference type="SUPFAM" id="SSF52540">
    <property type="entry name" value="P-loop containing nucleoside triphosphate hydrolases"/>
    <property type="match status" value="1"/>
</dbReference>
<comment type="caution">
    <text evidence="10">The sequence shown here is derived from an EMBL/GenBank/DDBJ whole genome shotgun (WGS) entry which is preliminary data.</text>
</comment>
<feature type="region of interest" description="Disordered" evidence="6">
    <location>
        <begin position="384"/>
        <end position="422"/>
    </location>
</feature>
<dbReference type="PANTHER" id="PTHR47963">
    <property type="entry name" value="DEAD-BOX ATP-DEPENDENT RNA HELICASE 47, MITOCHONDRIAL"/>
    <property type="match status" value="1"/>
</dbReference>
<dbReference type="EMBL" id="JAAGPU010000013">
    <property type="protein sequence ID" value="NEU04926.1"/>
    <property type="molecule type" value="Genomic_DNA"/>
</dbReference>
<evidence type="ECO:0000259" key="8">
    <source>
        <dbReference type="PROSITE" id="PS51194"/>
    </source>
</evidence>
<dbReference type="PROSITE" id="PS51194">
    <property type="entry name" value="HELICASE_CTER"/>
    <property type="match status" value="1"/>
</dbReference>
<dbReference type="GO" id="GO:0005840">
    <property type="term" value="C:ribosome"/>
    <property type="evidence" value="ECO:0007669"/>
    <property type="project" value="TreeGrafter"/>
</dbReference>
<reference evidence="10 11" key="1">
    <citation type="submission" date="2020-02" db="EMBL/GenBank/DDBJ databases">
        <title>Genome assembly of a novel Clostridium senegalense strain.</title>
        <authorList>
            <person name="Gupta T.B."/>
            <person name="Jauregui R."/>
            <person name="Maclean P."/>
            <person name="Nawarathana A."/>
            <person name="Brightwell G."/>
        </authorList>
    </citation>
    <scope>NUCLEOTIDE SEQUENCE [LARGE SCALE GENOMIC DNA]</scope>
    <source>
        <strain evidence="10 11">AGRFS4</strain>
    </source>
</reference>
<keyword evidence="2" id="KW-0378">Hydrolase</keyword>
<dbReference type="CDD" id="cd00268">
    <property type="entry name" value="DEADc"/>
    <property type="match status" value="1"/>
</dbReference>
<evidence type="ECO:0000259" key="9">
    <source>
        <dbReference type="PROSITE" id="PS51195"/>
    </source>
</evidence>
<dbReference type="GO" id="GO:0033592">
    <property type="term" value="F:RNA strand annealing activity"/>
    <property type="evidence" value="ECO:0007669"/>
    <property type="project" value="TreeGrafter"/>
</dbReference>
<dbReference type="InterPro" id="IPR001650">
    <property type="entry name" value="Helicase_C-like"/>
</dbReference>
<dbReference type="Proteomes" id="UP000481872">
    <property type="component" value="Unassembled WGS sequence"/>
</dbReference>
<accession>A0A6M0H2G2</accession>
<evidence type="ECO:0000313" key="11">
    <source>
        <dbReference type="Proteomes" id="UP000481872"/>
    </source>
</evidence>
<dbReference type="AlphaFoldDB" id="A0A6M0H2G2"/>
<dbReference type="RefSeq" id="WP_061996939.1">
    <property type="nucleotide sequence ID" value="NZ_JAAGPU010000013.1"/>
</dbReference>
<feature type="domain" description="Helicase ATP-binding" evidence="7">
    <location>
        <begin position="34"/>
        <end position="206"/>
    </location>
</feature>
<evidence type="ECO:0000259" key="7">
    <source>
        <dbReference type="PROSITE" id="PS51192"/>
    </source>
</evidence>
<dbReference type="Pfam" id="PF00270">
    <property type="entry name" value="DEAD"/>
    <property type="match status" value="1"/>
</dbReference>
<evidence type="ECO:0000313" key="10">
    <source>
        <dbReference type="EMBL" id="NEU04926.1"/>
    </source>
</evidence>
<evidence type="ECO:0000256" key="4">
    <source>
        <dbReference type="ARBA" id="ARBA00022840"/>
    </source>
</evidence>
<feature type="domain" description="Helicase C-terminal" evidence="8">
    <location>
        <begin position="233"/>
        <end position="389"/>
    </location>
</feature>
<dbReference type="InterPro" id="IPR014014">
    <property type="entry name" value="RNA_helicase_DEAD_Q_motif"/>
</dbReference>
<dbReference type="GO" id="GO:0005829">
    <property type="term" value="C:cytosol"/>
    <property type="evidence" value="ECO:0007669"/>
    <property type="project" value="TreeGrafter"/>
</dbReference>
<evidence type="ECO:0000256" key="2">
    <source>
        <dbReference type="ARBA" id="ARBA00022801"/>
    </source>
</evidence>
<dbReference type="PROSITE" id="PS51195">
    <property type="entry name" value="Q_MOTIF"/>
    <property type="match status" value="1"/>
</dbReference>
<feature type="domain" description="DEAD-box RNA helicase Q" evidence="9">
    <location>
        <begin position="3"/>
        <end position="31"/>
    </location>
</feature>
<organism evidence="10 11">
    <name type="scientific">Clostridium senegalense</name>
    <dbReference type="NCBI Taxonomy" id="1465809"/>
    <lineage>
        <taxon>Bacteria</taxon>
        <taxon>Bacillati</taxon>
        <taxon>Bacillota</taxon>
        <taxon>Clostridia</taxon>
        <taxon>Eubacteriales</taxon>
        <taxon>Clostridiaceae</taxon>
        <taxon>Clostridium</taxon>
    </lineage>
</organism>
<dbReference type="GO" id="GO:0009409">
    <property type="term" value="P:response to cold"/>
    <property type="evidence" value="ECO:0007669"/>
    <property type="project" value="TreeGrafter"/>
</dbReference>
<evidence type="ECO:0000256" key="3">
    <source>
        <dbReference type="ARBA" id="ARBA00022806"/>
    </source>
</evidence>
<dbReference type="PROSITE" id="PS51192">
    <property type="entry name" value="HELICASE_ATP_BIND_1"/>
    <property type="match status" value="1"/>
</dbReference>
<keyword evidence="4" id="KW-0067">ATP-binding</keyword>
<dbReference type="GO" id="GO:0003724">
    <property type="term" value="F:RNA helicase activity"/>
    <property type="evidence" value="ECO:0007669"/>
    <property type="project" value="InterPro"/>
</dbReference>
<dbReference type="InterPro" id="IPR050547">
    <property type="entry name" value="DEAD_box_RNA_helicases"/>
</dbReference>
<dbReference type="GO" id="GO:0005524">
    <property type="term" value="F:ATP binding"/>
    <property type="evidence" value="ECO:0007669"/>
    <property type="project" value="UniProtKB-KW"/>
</dbReference>
<keyword evidence="3 10" id="KW-0347">Helicase</keyword>
<evidence type="ECO:0000256" key="5">
    <source>
        <dbReference type="PROSITE-ProRule" id="PRU00552"/>
    </source>
</evidence>
<feature type="compositionally biased region" description="Basic and acidic residues" evidence="6">
    <location>
        <begin position="398"/>
        <end position="408"/>
    </location>
</feature>
<keyword evidence="1" id="KW-0547">Nucleotide-binding</keyword>
<dbReference type="Pfam" id="PF00271">
    <property type="entry name" value="Helicase_C"/>
    <property type="match status" value="1"/>
</dbReference>
<dbReference type="InterPro" id="IPR027417">
    <property type="entry name" value="P-loop_NTPase"/>
</dbReference>
<dbReference type="CDD" id="cd18787">
    <property type="entry name" value="SF2_C_DEAD"/>
    <property type="match status" value="1"/>
</dbReference>
<dbReference type="SMART" id="SM00490">
    <property type="entry name" value="HELICc"/>
    <property type="match status" value="1"/>
</dbReference>
<dbReference type="PANTHER" id="PTHR47963:SF7">
    <property type="entry name" value="ATP-DEPENDENT RNA HELICASE YFML-RELATED"/>
    <property type="match status" value="1"/>
</dbReference>
<gene>
    <name evidence="10" type="ORF">G3M99_08675</name>
</gene>
<name>A0A6M0H2G2_9CLOT</name>
<keyword evidence="11" id="KW-1185">Reference proteome</keyword>
<sequence>MEKDFKNLKIQENIINALKLQGIKVPTSIQGKTIEHILENKDLVGESETGSGKTLAYLLPIFQKIDIDKKENQVIILTPTHELAVQVHKVIDKLSKDSKMNITSTTIIGNVNIKRQTEKLKEKQHIIIGSGGRILELIKKRKISAHTVKTIVLDECDKLLDENNSQVTKAVIKTTLRDRQLLCFSATVTEEVLKFADESMKESVIVKEDKVPMANKNIEHMCFLCDKRDKTLMVRKLVAALKPKKAIVFINNSNDVEVITDKLKYHGLKAASISGGDFKSSRKKSMDEFINGKSNILVSSDLTARGIDIRGITHIINIDLPENEMDYLHRSGRCGRGKNKGVSVSVITEIEKPLITKLENKFKISIPLKELYFGNIVNDEEKKQMKTYNKVSKKGKKDKQENYKENKKQHNSSEYWKNKKNK</sequence>
<dbReference type="InterPro" id="IPR011545">
    <property type="entry name" value="DEAD/DEAH_box_helicase_dom"/>
</dbReference>
<protein>
    <submittedName>
        <fullName evidence="10">DEAD/DEAH box helicase</fullName>
    </submittedName>
</protein>
<dbReference type="Gene3D" id="3.40.50.300">
    <property type="entry name" value="P-loop containing nucleotide triphosphate hydrolases"/>
    <property type="match status" value="2"/>
</dbReference>